<dbReference type="EMBL" id="JAAQWG010000042">
    <property type="protein sequence ID" value="NMY11593.1"/>
    <property type="molecule type" value="Genomic_DNA"/>
</dbReference>
<dbReference type="AlphaFoldDB" id="A0A7Y1A9E5"/>
<evidence type="ECO:0008006" key="6">
    <source>
        <dbReference type="Google" id="ProtNLM"/>
    </source>
</evidence>
<evidence type="ECO:0000313" key="5">
    <source>
        <dbReference type="Proteomes" id="UP000537729"/>
    </source>
</evidence>
<dbReference type="Pfam" id="PF04245">
    <property type="entry name" value="NA37"/>
    <property type="match status" value="1"/>
</dbReference>
<dbReference type="InterPro" id="IPR007358">
    <property type="entry name" value="Nucleoid_associated_NdpA"/>
</dbReference>
<evidence type="ECO:0000256" key="1">
    <source>
        <dbReference type="ARBA" id="ARBA00004453"/>
    </source>
</evidence>
<dbReference type="GO" id="GO:0043590">
    <property type="term" value="C:bacterial nucleoid"/>
    <property type="evidence" value="ECO:0007669"/>
    <property type="project" value="TreeGrafter"/>
</dbReference>
<dbReference type="Proteomes" id="UP000537729">
    <property type="component" value="Unassembled WGS sequence"/>
</dbReference>
<evidence type="ECO:0000313" key="4">
    <source>
        <dbReference type="EMBL" id="NMY11593.1"/>
    </source>
</evidence>
<comment type="subcellular location">
    <subcellularLocation>
        <location evidence="1">Cytoplasm</location>
        <location evidence="1">Nucleoid</location>
    </subcellularLocation>
</comment>
<sequence length="127" mass="14298">MPIRHCIVHLIDKKPDGTPAVLHARDSELAESAAIENMLADLNESYNAKQGKAWGFFHAESGAHPFSGWLKEYFDGGQDFTTFSRTAVEHLQKLMIRYLANVKYLCYEIQTFRNSGVLRPLNVPSSA</sequence>
<dbReference type="GO" id="GO:0003727">
    <property type="term" value="F:single-stranded RNA binding"/>
    <property type="evidence" value="ECO:0007669"/>
    <property type="project" value="TreeGrafter"/>
</dbReference>
<accession>A0A7Y1A9E5</accession>
<evidence type="ECO:0000256" key="3">
    <source>
        <dbReference type="ARBA" id="ARBA00022490"/>
    </source>
</evidence>
<dbReference type="PANTHER" id="PTHR38772">
    <property type="match status" value="1"/>
</dbReference>
<protein>
    <recommendedName>
        <fullName evidence="6">Nucleoid-associated protein YejK</fullName>
    </recommendedName>
</protein>
<name>A0A7Y1A9E5_PSEVE</name>
<proteinExistence type="inferred from homology"/>
<dbReference type="PANTHER" id="PTHR38772:SF1">
    <property type="entry name" value="NUCLEOID-ASSOCIATED PROTEIN YEJK"/>
    <property type="match status" value="1"/>
</dbReference>
<comment type="similarity">
    <text evidence="2">Belongs to the YejK family.</text>
</comment>
<gene>
    <name evidence="4" type="ORF">HBO38_24640</name>
</gene>
<comment type="caution">
    <text evidence="4">The sequence shown here is derived from an EMBL/GenBank/DDBJ whole genome shotgun (WGS) entry which is preliminary data.</text>
</comment>
<keyword evidence="3" id="KW-0963">Cytoplasm</keyword>
<organism evidence="4 5">
    <name type="scientific">Pseudomonas veronii</name>
    <dbReference type="NCBI Taxonomy" id="76761"/>
    <lineage>
        <taxon>Bacteria</taxon>
        <taxon>Pseudomonadati</taxon>
        <taxon>Pseudomonadota</taxon>
        <taxon>Gammaproteobacteria</taxon>
        <taxon>Pseudomonadales</taxon>
        <taxon>Pseudomonadaceae</taxon>
        <taxon>Pseudomonas</taxon>
    </lineage>
</organism>
<evidence type="ECO:0000256" key="2">
    <source>
        <dbReference type="ARBA" id="ARBA00009035"/>
    </source>
</evidence>
<dbReference type="GO" id="GO:0003690">
    <property type="term" value="F:double-stranded DNA binding"/>
    <property type="evidence" value="ECO:0007669"/>
    <property type="project" value="TreeGrafter"/>
</dbReference>
<reference evidence="4 5" key="1">
    <citation type="journal article" date="2020" name="Front. Microbiol.">
        <title>Genetic Organization of the aprX-lipA2 Operon Affects the Proteolytic Potential of Pseudomonas Species in Milk.</title>
        <authorList>
            <person name="Maier C."/>
            <person name="Huptas C."/>
            <person name="von Neubeck M."/>
            <person name="Scherer S."/>
            <person name="Wenning M."/>
            <person name="Lucking G."/>
        </authorList>
    </citation>
    <scope>NUCLEOTIDE SEQUENCE [LARGE SCALE GENOMIC DNA]</scope>
    <source>
        <strain evidence="4 5">DSM 16272</strain>
    </source>
</reference>